<dbReference type="RefSeq" id="WP_121009057.1">
    <property type="nucleotide sequence ID" value="NZ_RCCJ01000001.1"/>
</dbReference>
<sequence>MGSNFGEVDIGELKEKVLSLCSEMKLPLREVYVSADFQEEVYQIEVELFKEYETLEDMIREELSIEEGLKEEYGDRVSVNIISVDEEQ</sequence>
<dbReference type="OrthoDB" id="9892234at2"/>
<keyword evidence="2" id="KW-1185">Reference proteome</keyword>
<dbReference type="Proteomes" id="UP000267841">
    <property type="component" value="Unassembled WGS sequence"/>
</dbReference>
<organism evidence="1 2">
    <name type="scientific">Hydrogenivirga caldilitoris</name>
    <dbReference type="NCBI Taxonomy" id="246264"/>
    <lineage>
        <taxon>Bacteria</taxon>
        <taxon>Pseudomonadati</taxon>
        <taxon>Aquificota</taxon>
        <taxon>Aquificia</taxon>
        <taxon>Aquificales</taxon>
        <taxon>Aquificaceae</taxon>
        <taxon>Hydrogenivirga</taxon>
    </lineage>
</organism>
<protein>
    <submittedName>
        <fullName evidence="1">Uncharacterized protein</fullName>
    </submittedName>
</protein>
<accession>A0A497XSA1</accession>
<comment type="caution">
    <text evidence="1">The sequence shown here is derived from an EMBL/GenBank/DDBJ whole genome shotgun (WGS) entry which is preliminary data.</text>
</comment>
<dbReference type="EMBL" id="RCCJ01000001">
    <property type="protein sequence ID" value="RLJ70012.1"/>
    <property type="molecule type" value="Genomic_DNA"/>
</dbReference>
<proteinExistence type="predicted"/>
<dbReference type="AlphaFoldDB" id="A0A497XSA1"/>
<name>A0A497XSA1_9AQUI</name>
<reference evidence="1 2" key="1">
    <citation type="submission" date="2018-10" db="EMBL/GenBank/DDBJ databases">
        <title>Genomic Encyclopedia of Archaeal and Bacterial Type Strains, Phase II (KMG-II): from individual species to whole genera.</title>
        <authorList>
            <person name="Goeker M."/>
        </authorList>
    </citation>
    <scope>NUCLEOTIDE SEQUENCE [LARGE SCALE GENOMIC DNA]</scope>
    <source>
        <strain evidence="1 2">DSM 16510</strain>
    </source>
</reference>
<evidence type="ECO:0000313" key="2">
    <source>
        <dbReference type="Proteomes" id="UP000267841"/>
    </source>
</evidence>
<gene>
    <name evidence="1" type="ORF">BCF55_0273</name>
</gene>
<evidence type="ECO:0000313" key="1">
    <source>
        <dbReference type="EMBL" id="RLJ70012.1"/>
    </source>
</evidence>